<name>A0A443QT79_9ACAR</name>
<evidence type="ECO:0000256" key="1">
    <source>
        <dbReference type="ARBA" id="ARBA00022692"/>
    </source>
</evidence>
<organism evidence="5 6">
    <name type="scientific">Dinothrombium tinctorium</name>
    <dbReference type="NCBI Taxonomy" id="1965070"/>
    <lineage>
        <taxon>Eukaryota</taxon>
        <taxon>Metazoa</taxon>
        <taxon>Ecdysozoa</taxon>
        <taxon>Arthropoda</taxon>
        <taxon>Chelicerata</taxon>
        <taxon>Arachnida</taxon>
        <taxon>Acari</taxon>
        <taxon>Acariformes</taxon>
        <taxon>Trombidiformes</taxon>
        <taxon>Prostigmata</taxon>
        <taxon>Anystina</taxon>
        <taxon>Parasitengona</taxon>
        <taxon>Trombidioidea</taxon>
        <taxon>Trombidiidae</taxon>
        <taxon>Dinothrombium</taxon>
    </lineage>
</organism>
<comment type="caution">
    <text evidence="5">The sequence shown here is derived from an EMBL/GenBank/DDBJ whole genome shotgun (WGS) entry which is preliminary data.</text>
</comment>
<feature type="transmembrane region" description="Helical" evidence="4">
    <location>
        <begin position="112"/>
        <end position="133"/>
    </location>
</feature>
<accession>A0A443QT79</accession>
<protein>
    <submittedName>
        <fullName evidence="5">Sodium-dependent glucose transporter 1-like protein</fullName>
    </submittedName>
</protein>
<dbReference type="PANTHER" id="PTHR23121:SF9">
    <property type="entry name" value="SODIUM-DEPENDENT GLUCOSE TRANSPORTER 1"/>
    <property type="match status" value="1"/>
</dbReference>
<dbReference type="Gene3D" id="1.20.1250.20">
    <property type="entry name" value="MFS general substrate transporter like domains"/>
    <property type="match status" value="2"/>
</dbReference>
<feature type="transmembrane region" description="Helical" evidence="4">
    <location>
        <begin position="286"/>
        <end position="308"/>
    </location>
</feature>
<dbReference type="PANTHER" id="PTHR23121">
    <property type="entry name" value="SODIUM-DEPENDENT GLUCOSE TRANSPORTER 1"/>
    <property type="match status" value="1"/>
</dbReference>
<keyword evidence="3 4" id="KW-0472">Membrane</keyword>
<dbReference type="InterPro" id="IPR036259">
    <property type="entry name" value="MFS_trans_sf"/>
</dbReference>
<dbReference type="OrthoDB" id="546893at2759"/>
<dbReference type="Pfam" id="PF07690">
    <property type="entry name" value="MFS_1"/>
    <property type="match status" value="1"/>
</dbReference>
<dbReference type="AlphaFoldDB" id="A0A443QT79"/>
<feature type="transmembrane region" description="Helical" evidence="4">
    <location>
        <begin position="195"/>
        <end position="217"/>
    </location>
</feature>
<feature type="transmembrane region" description="Helical" evidence="4">
    <location>
        <begin position="403"/>
        <end position="425"/>
    </location>
</feature>
<feature type="transmembrane region" description="Helical" evidence="4">
    <location>
        <begin position="376"/>
        <end position="397"/>
    </location>
</feature>
<dbReference type="InterPro" id="IPR011701">
    <property type="entry name" value="MFS"/>
</dbReference>
<dbReference type="GO" id="GO:0022857">
    <property type="term" value="F:transmembrane transporter activity"/>
    <property type="evidence" value="ECO:0007669"/>
    <property type="project" value="InterPro"/>
</dbReference>
<keyword evidence="2 4" id="KW-1133">Transmembrane helix</keyword>
<keyword evidence="5" id="KW-0813">Transport</keyword>
<reference evidence="5 6" key="1">
    <citation type="journal article" date="2018" name="Gigascience">
        <title>Genomes of trombidid mites reveal novel predicted allergens and laterally-transferred genes associated with secondary metabolism.</title>
        <authorList>
            <person name="Dong X."/>
            <person name="Chaisiri K."/>
            <person name="Xia D."/>
            <person name="Armstrong S.D."/>
            <person name="Fang Y."/>
            <person name="Donnelly M.J."/>
            <person name="Kadowaki T."/>
            <person name="McGarry J.W."/>
            <person name="Darby A.C."/>
            <person name="Makepeace B.L."/>
        </authorList>
    </citation>
    <scope>NUCLEOTIDE SEQUENCE [LARGE SCALE GENOMIC DNA]</scope>
    <source>
        <strain evidence="5">UoL-WK</strain>
    </source>
</reference>
<keyword evidence="6" id="KW-1185">Reference proteome</keyword>
<keyword evidence="5" id="KW-0762">Sugar transport</keyword>
<evidence type="ECO:0000313" key="5">
    <source>
        <dbReference type="EMBL" id="RWS06225.1"/>
    </source>
</evidence>
<keyword evidence="1 4" id="KW-0812">Transmembrane</keyword>
<evidence type="ECO:0000256" key="4">
    <source>
        <dbReference type="SAM" id="Phobius"/>
    </source>
</evidence>
<feature type="transmembrane region" description="Helical" evidence="4">
    <location>
        <begin position="12"/>
        <end position="33"/>
    </location>
</feature>
<feature type="transmembrane region" description="Helical" evidence="4">
    <location>
        <begin position="315"/>
        <end position="334"/>
    </location>
</feature>
<evidence type="ECO:0000313" key="6">
    <source>
        <dbReference type="Proteomes" id="UP000285301"/>
    </source>
</evidence>
<feature type="transmembrane region" description="Helical" evidence="4">
    <location>
        <begin position="82"/>
        <end position="100"/>
    </location>
</feature>
<dbReference type="SUPFAM" id="SSF103473">
    <property type="entry name" value="MFS general substrate transporter"/>
    <property type="match status" value="1"/>
</dbReference>
<evidence type="ECO:0000256" key="2">
    <source>
        <dbReference type="ARBA" id="ARBA00022989"/>
    </source>
</evidence>
<evidence type="ECO:0000256" key="3">
    <source>
        <dbReference type="ARBA" id="ARBA00023136"/>
    </source>
</evidence>
<dbReference type="Proteomes" id="UP000285301">
    <property type="component" value="Unassembled WGS sequence"/>
</dbReference>
<gene>
    <name evidence="5" type="ORF">B4U79_16235</name>
</gene>
<dbReference type="EMBL" id="NCKU01004259">
    <property type="protein sequence ID" value="RWS06225.1"/>
    <property type="molecule type" value="Genomic_DNA"/>
</dbReference>
<proteinExistence type="predicted"/>
<feature type="transmembrane region" description="Helical" evidence="4">
    <location>
        <begin position="246"/>
        <end position="266"/>
    </location>
</feature>
<feature type="transmembrane region" description="Helical" evidence="4">
    <location>
        <begin position="340"/>
        <end position="364"/>
    </location>
</feature>
<sequence length="446" mass="49790">MSVYSEIKIHKFRFLKTLVLFLIFVVHGLIAALPGVTLLDLQIAVNAPTVEQISYVIPFRAGGHTIGSLLNAILVHFFDHQLCLFTALTAAVALIATVPWNRTLIGMYSNMFFIGIPTGILDSGGNVWLLHLWGKANPPFMQALHFFSTFGKFVAPLISEPFLLPLQKEVSTSLANTTDYKRGKTYTPDDLKIPYTYGIVSLFGLCVLIMFLVVYLIKRDNKPHPSREEKEHDKQANARVPKSTNACIIIFTCLFMLIFSGLEYVFGNLLPTFAVLCDLKFNKSKAAFIASLYYGTFTFFRVFAIFLLDLIGSQNLILFDLILITVANVLLVPFGNRFEWCLWTGVAIMGCGASSVFGAIFGFLEDFVNVKSKFASLILINVCFGAFAFPLIVGKYADTEPLVFLYISLLCNLLCCICFIVLMCLKRFVLKVKNVAPELHVHTVKS</sequence>